<keyword evidence="5 9" id="KW-0676">Redox-active center</keyword>
<reference evidence="12" key="1">
    <citation type="submission" date="2016-02" db="EMBL/GenBank/DDBJ databases">
        <title>Paenibacillus sp. LPB0068, isolated from Crassostrea gigas.</title>
        <authorList>
            <person name="Shin S.-K."/>
            <person name="Yi H."/>
        </authorList>
    </citation>
    <scope>NUCLEOTIDE SEQUENCE [LARGE SCALE GENOMIC DNA]</scope>
    <source>
        <strain evidence="12">KCTC 23969</strain>
    </source>
</reference>
<dbReference type="InterPro" id="IPR036249">
    <property type="entry name" value="Thioredoxin-like_sf"/>
</dbReference>
<evidence type="ECO:0000256" key="1">
    <source>
        <dbReference type="ARBA" id="ARBA00008987"/>
    </source>
</evidence>
<evidence type="ECO:0000313" key="11">
    <source>
        <dbReference type="EMBL" id="OBY63188.1"/>
    </source>
</evidence>
<dbReference type="GO" id="GO:0045454">
    <property type="term" value="P:cell redox homeostasis"/>
    <property type="evidence" value="ECO:0007669"/>
    <property type="project" value="TreeGrafter"/>
</dbReference>
<name>A0A1B8TUF0_9FLAO</name>
<sequence>MEIQLEQTQANDIIQNNSTVLLDFYADWCGPCQTLLPTIHKLADELKDNVTIKKVNVDNNQELAAKFGIRNIPTLVFFKDGKAVDKHTGLITERNLRSKIDRLSK</sequence>
<evidence type="ECO:0000256" key="2">
    <source>
        <dbReference type="ARBA" id="ARBA00022448"/>
    </source>
</evidence>
<dbReference type="PROSITE" id="PS00194">
    <property type="entry name" value="THIOREDOXIN_1"/>
    <property type="match status" value="1"/>
</dbReference>
<evidence type="ECO:0000256" key="5">
    <source>
        <dbReference type="ARBA" id="ARBA00023284"/>
    </source>
</evidence>
<feature type="active site" description="Nucleophile" evidence="8">
    <location>
        <position position="29"/>
    </location>
</feature>
<feature type="site" description="Contributes to redox potential value" evidence="8">
    <location>
        <position position="31"/>
    </location>
</feature>
<dbReference type="KEGG" id="prn:BW723_05555"/>
<evidence type="ECO:0000259" key="10">
    <source>
        <dbReference type="PROSITE" id="PS51352"/>
    </source>
</evidence>
<proteinExistence type="inferred from homology"/>
<dbReference type="PIRSF" id="PIRSF000077">
    <property type="entry name" value="Thioredoxin"/>
    <property type="match status" value="1"/>
</dbReference>
<dbReference type="FunFam" id="3.40.30.10:FF:000001">
    <property type="entry name" value="Thioredoxin"/>
    <property type="match status" value="1"/>
</dbReference>
<keyword evidence="2" id="KW-0813">Transport</keyword>
<evidence type="ECO:0000256" key="7">
    <source>
        <dbReference type="PIRNR" id="PIRNR000077"/>
    </source>
</evidence>
<evidence type="ECO:0000313" key="12">
    <source>
        <dbReference type="Proteomes" id="UP000092612"/>
    </source>
</evidence>
<dbReference type="InterPro" id="IPR005746">
    <property type="entry name" value="Thioredoxin"/>
</dbReference>
<organism evidence="11 12">
    <name type="scientific">Polaribacter reichenbachii</name>
    <dbReference type="NCBI Taxonomy" id="996801"/>
    <lineage>
        <taxon>Bacteria</taxon>
        <taxon>Pseudomonadati</taxon>
        <taxon>Bacteroidota</taxon>
        <taxon>Flavobacteriia</taxon>
        <taxon>Flavobacteriales</taxon>
        <taxon>Flavobacteriaceae</taxon>
    </lineage>
</organism>
<dbReference type="NCBIfam" id="TIGR01068">
    <property type="entry name" value="thioredoxin"/>
    <property type="match status" value="1"/>
</dbReference>
<dbReference type="PANTHER" id="PTHR45663">
    <property type="entry name" value="GEO12009P1"/>
    <property type="match status" value="1"/>
</dbReference>
<feature type="domain" description="Thioredoxin" evidence="10">
    <location>
        <begin position="1"/>
        <end position="105"/>
    </location>
</feature>
<evidence type="ECO:0000256" key="3">
    <source>
        <dbReference type="ARBA" id="ARBA00022982"/>
    </source>
</evidence>
<accession>A0A1B8TUF0</accession>
<evidence type="ECO:0000256" key="9">
    <source>
        <dbReference type="PIRSR" id="PIRSR000077-4"/>
    </source>
</evidence>
<dbReference type="InterPro" id="IPR013766">
    <property type="entry name" value="Thioredoxin_domain"/>
</dbReference>
<feature type="site" description="Deprotonates C-terminal active site Cys" evidence="8">
    <location>
        <position position="23"/>
    </location>
</feature>
<dbReference type="GO" id="GO:0015035">
    <property type="term" value="F:protein-disulfide reductase activity"/>
    <property type="evidence" value="ECO:0007669"/>
    <property type="project" value="UniProtKB-UniRule"/>
</dbReference>
<dbReference type="RefSeq" id="WP_068361111.1">
    <property type="nucleotide sequence ID" value="NZ_CP019337.1"/>
</dbReference>
<feature type="site" description="Contributes to redox potential value" evidence="8">
    <location>
        <position position="30"/>
    </location>
</feature>
<dbReference type="CDD" id="cd02947">
    <property type="entry name" value="TRX_family"/>
    <property type="match status" value="1"/>
</dbReference>
<dbReference type="Proteomes" id="UP000092612">
    <property type="component" value="Unassembled WGS sequence"/>
</dbReference>
<dbReference type="Pfam" id="PF00085">
    <property type="entry name" value="Thioredoxin"/>
    <property type="match status" value="1"/>
</dbReference>
<keyword evidence="3" id="KW-0249">Electron transport</keyword>
<dbReference type="PROSITE" id="PS51352">
    <property type="entry name" value="THIOREDOXIN_2"/>
    <property type="match status" value="1"/>
</dbReference>
<keyword evidence="12" id="KW-1185">Reference proteome</keyword>
<dbReference type="InterPro" id="IPR017937">
    <property type="entry name" value="Thioredoxin_CS"/>
</dbReference>
<dbReference type="SUPFAM" id="SSF52833">
    <property type="entry name" value="Thioredoxin-like"/>
    <property type="match status" value="1"/>
</dbReference>
<evidence type="ECO:0000256" key="6">
    <source>
        <dbReference type="NCBIfam" id="TIGR01068"/>
    </source>
</evidence>
<dbReference type="OrthoDB" id="9790390at2"/>
<dbReference type="STRING" id="996801.BW723_05555"/>
<comment type="caution">
    <text evidence="11">The sequence shown here is derived from an EMBL/GenBank/DDBJ whole genome shotgun (WGS) entry which is preliminary data.</text>
</comment>
<dbReference type="GO" id="GO:0005829">
    <property type="term" value="C:cytosol"/>
    <property type="evidence" value="ECO:0007669"/>
    <property type="project" value="TreeGrafter"/>
</dbReference>
<dbReference type="AlphaFoldDB" id="A0A1B8TUF0"/>
<evidence type="ECO:0000256" key="8">
    <source>
        <dbReference type="PIRSR" id="PIRSR000077-1"/>
    </source>
</evidence>
<comment type="similarity">
    <text evidence="1 7">Belongs to the thioredoxin family.</text>
</comment>
<dbReference type="PANTHER" id="PTHR45663:SF11">
    <property type="entry name" value="GEO12009P1"/>
    <property type="match status" value="1"/>
</dbReference>
<dbReference type="Gene3D" id="3.40.30.10">
    <property type="entry name" value="Glutaredoxin"/>
    <property type="match status" value="1"/>
</dbReference>
<evidence type="ECO:0000256" key="4">
    <source>
        <dbReference type="ARBA" id="ARBA00023157"/>
    </source>
</evidence>
<feature type="active site" description="Nucleophile" evidence="8">
    <location>
        <position position="32"/>
    </location>
</feature>
<keyword evidence="4 9" id="KW-1015">Disulfide bond</keyword>
<dbReference type="EMBL" id="LSFL01000035">
    <property type="protein sequence ID" value="OBY63188.1"/>
    <property type="molecule type" value="Genomic_DNA"/>
</dbReference>
<protein>
    <recommendedName>
        <fullName evidence="6 7">Thioredoxin</fullName>
    </recommendedName>
</protein>
<gene>
    <name evidence="11" type="ORF">LPB301_10155</name>
</gene>
<dbReference type="PRINTS" id="PR00421">
    <property type="entry name" value="THIOREDOXIN"/>
</dbReference>
<feature type="disulfide bond" description="Redox-active" evidence="9">
    <location>
        <begin position="29"/>
        <end position="32"/>
    </location>
</feature>